<dbReference type="InterPro" id="IPR001638">
    <property type="entry name" value="Solute-binding_3/MltF_N"/>
</dbReference>
<keyword evidence="5" id="KW-1185">Reference proteome</keyword>
<dbReference type="Gene3D" id="3.40.190.10">
    <property type="entry name" value="Periplasmic binding protein-like II"/>
    <property type="match status" value="2"/>
</dbReference>
<reference evidence="4 5" key="1">
    <citation type="submission" date="2019-07" db="EMBL/GenBank/DDBJ databases">
        <title>Diversity of Bacteria from Kongsfjorden, Arctic.</title>
        <authorList>
            <person name="Yu Y."/>
        </authorList>
    </citation>
    <scope>NUCLEOTIDE SEQUENCE [LARGE SCALE GENOMIC DNA]</scope>
    <source>
        <strain evidence="4 5">SM1927</strain>
    </source>
</reference>
<dbReference type="SUPFAM" id="SSF53850">
    <property type="entry name" value="Periplasmic binding protein-like II"/>
    <property type="match status" value="1"/>
</dbReference>
<name>A0ABY3FCN8_9GAMM</name>
<dbReference type="SMART" id="SM00062">
    <property type="entry name" value="PBPb"/>
    <property type="match status" value="1"/>
</dbReference>
<dbReference type="Proteomes" id="UP000317938">
    <property type="component" value="Unassembled WGS sequence"/>
</dbReference>
<evidence type="ECO:0000313" key="5">
    <source>
        <dbReference type="Proteomes" id="UP000317938"/>
    </source>
</evidence>
<protein>
    <submittedName>
        <fullName evidence="4">Amino acid ABC transporter substrate-binding protein</fullName>
    </submittedName>
</protein>
<sequence>MKYIYLFLILLSPISNSCEKTLQVGVILPWPPFVFDGEQALTGIDVEISRLVLKHAGFCSKFVPLPSSKRGLVELENGRVDILTAASFNQQRAQYSHFSTPYRREKMRLFWYEDTKYLTHDLASLLAQQKTIAVNNGGYYGKEFEQLSKVTNNKDLLVRVPLLKHRLYMLKAKRVDFMIDDEISGLYLISQEKIPGITLHPYVIHDNPIHFMLSKKTVTMDNVRSINAAIIDMQSNIKQIIASYTY</sequence>
<evidence type="ECO:0000313" key="4">
    <source>
        <dbReference type="EMBL" id="TVU82184.1"/>
    </source>
</evidence>
<evidence type="ECO:0000256" key="2">
    <source>
        <dbReference type="ARBA" id="ARBA00022729"/>
    </source>
</evidence>
<evidence type="ECO:0000259" key="3">
    <source>
        <dbReference type="SMART" id="SM00062"/>
    </source>
</evidence>
<keyword evidence="2" id="KW-0732">Signal</keyword>
<dbReference type="Pfam" id="PF00497">
    <property type="entry name" value="SBP_bac_3"/>
    <property type="match status" value="1"/>
</dbReference>
<gene>
    <name evidence="4" type="ORF">FQP85_14200</name>
</gene>
<comment type="similarity">
    <text evidence="1">Belongs to the bacterial solute-binding protein 3 family.</text>
</comment>
<organism evidence="4 5">
    <name type="scientific">Pseudoalteromonas neustonica</name>
    <dbReference type="NCBI Taxonomy" id="1840331"/>
    <lineage>
        <taxon>Bacteria</taxon>
        <taxon>Pseudomonadati</taxon>
        <taxon>Pseudomonadota</taxon>
        <taxon>Gammaproteobacteria</taxon>
        <taxon>Alteromonadales</taxon>
        <taxon>Pseudoalteromonadaceae</taxon>
        <taxon>Pseudoalteromonas</taxon>
    </lineage>
</organism>
<comment type="caution">
    <text evidence="4">The sequence shown here is derived from an EMBL/GenBank/DDBJ whole genome shotgun (WGS) entry which is preliminary data.</text>
</comment>
<dbReference type="PANTHER" id="PTHR35936:SF25">
    <property type="entry name" value="ABC TRANSPORTER SUBSTRATE-BINDING PROTEIN"/>
    <property type="match status" value="1"/>
</dbReference>
<feature type="domain" description="Solute-binding protein family 3/N-terminal" evidence="3">
    <location>
        <begin position="21"/>
        <end position="244"/>
    </location>
</feature>
<evidence type="ECO:0000256" key="1">
    <source>
        <dbReference type="ARBA" id="ARBA00010333"/>
    </source>
</evidence>
<dbReference type="EMBL" id="VNFF01000013">
    <property type="protein sequence ID" value="TVU82184.1"/>
    <property type="molecule type" value="Genomic_DNA"/>
</dbReference>
<proteinExistence type="inferred from homology"/>
<accession>A0ABY3FCN8</accession>
<dbReference type="PANTHER" id="PTHR35936">
    <property type="entry name" value="MEMBRANE-BOUND LYTIC MUREIN TRANSGLYCOSYLASE F"/>
    <property type="match status" value="1"/>
</dbReference>